<evidence type="ECO:0000313" key="2">
    <source>
        <dbReference type="Proteomes" id="UP001489719"/>
    </source>
</evidence>
<protein>
    <submittedName>
        <fullName evidence="1">Uncharacterized protein</fullName>
    </submittedName>
</protein>
<dbReference type="EMBL" id="MU970217">
    <property type="protein sequence ID" value="KAK9319178.1"/>
    <property type="molecule type" value="Genomic_DNA"/>
</dbReference>
<comment type="caution">
    <text evidence="1">The sequence shown here is derived from an EMBL/GenBank/DDBJ whole genome shotgun (WGS) entry which is preliminary data.</text>
</comment>
<sequence>MSISVLPPSTVRTLVSAQVLLTPESVIKELVDNALDAGATSIFVEIDDTTVSYLCVRDNGSGVPQGEDRDLMCLRHATSKIESFDDLQSGKVQTLGFRGEALASLAEITGKLEVTTRAKGDIVAERWNVSKNGARFDTRHASQTQGTTVTAHALFQSIPVRKETYIKDSKKALLSISKHLRAIAMLRRGLRITFKVRRPISVPSVFTGEKTLSQGIRACLGKAAVSQSVFIREEFDDGWVIEAVMPKCDNTTQNLPRSSKKDFKQVLYAVDGRPLNISLPTAKRLSKLTKKYMRSNWRELVLCSITTPDGRASYDVNVEPGKDDILFYDENSLLEKWTQILETTYPEELCESHGDDCAVGADTLTGQEMDGAAGNFELYMRRNGSQECVGPNVRNDGNVDGDAKIEHVPKEDPIVESSTDNGINVTWISSAMHDNTSIVRTLLDEDNEQEDEQQGAAADENKDDDEEDYRQDINLHNPWVIAKMNRIQKPIADGGEVPSRHSPRNSTSMSLDISPPQIEIAQSRATSGNPDETATPQERGGLVYMIPLTGDHARNVSSDTITTSPIKRTLFSTVLSPSNTSVTQPSSPIEISPLRKVQARTNLPTSQPNSQLAAVQKKRSFFQMANLDQFMGRGSNGDLNNDAGEDESDGGDRRRSVPSLRPSSKSAGQSFRVSKKKNQPVQYATVPLEFIPPGEETYPYLIRLGYNGTTDMTDILDSDASLVMLANTQEQLRGSMDPYWLRETENLIRCWDDASLKRLVLSIAEKCDNKELKHLIVRMDLFRGDDEWMVFA</sequence>
<dbReference type="Proteomes" id="UP001489719">
    <property type="component" value="Unassembled WGS sequence"/>
</dbReference>
<gene>
    <name evidence="1" type="ORF">V1517DRAFT_266755</name>
</gene>
<accession>A0ACC3TGC7</accession>
<reference evidence="2" key="1">
    <citation type="journal article" date="2024" name="Front. Bioeng. Biotechnol.">
        <title>Genome-scale model development and genomic sequencing of the oleaginous clade Lipomyces.</title>
        <authorList>
            <person name="Czajka J.J."/>
            <person name="Han Y."/>
            <person name="Kim J."/>
            <person name="Mondo S.J."/>
            <person name="Hofstad B.A."/>
            <person name="Robles A."/>
            <person name="Haridas S."/>
            <person name="Riley R."/>
            <person name="LaButti K."/>
            <person name="Pangilinan J."/>
            <person name="Andreopoulos W."/>
            <person name="Lipzen A."/>
            <person name="Yan J."/>
            <person name="Wang M."/>
            <person name="Ng V."/>
            <person name="Grigoriev I.V."/>
            <person name="Spatafora J.W."/>
            <person name="Magnuson J.K."/>
            <person name="Baker S.E."/>
            <person name="Pomraning K.R."/>
        </authorList>
    </citation>
    <scope>NUCLEOTIDE SEQUENCE [LARGE SCALE GENOMIC DNA]</scope>
    <source>
        <strain evidence="2">CBS 10300</strain>
    </source>
</reference>
<keyword evidence="2" id="KW-1185">Reference proteome</keyword>
<proteinExistence type="predicted"/>
<organism evidence="1 2">
    <name type="scientific">Lipomyces orientalis</name>
    <dbReference type="NCBI Taxonomy" id="1233043"/>
    <lineage>
        <taxon>Eukaryota</taxon>
        <taxon>Fungi</taxon>
        <taxon>Dikarya</taxon>
        <taxon>Ascomycota</taxon>
        <taxon>Saccharomycotina</taxon>
        <taxon>Lipomycetes</taxon>
        <taxon>Lipomycetales</taxon>
        <taxon>Lipomycetaceae</taxon>
        <taxon>Lipomyces</taxon>
    </lineage>
</organism>
<name>A0ACC3TGC7_9ASCO</name>
<evidence type="ECO:0000313" key="1">
    <source>
        <dbReference type="EMBL" id="KAK9319178.1"/>
    </source>
</evidence>